<evidence type="ECO:0000313" key="2">
    <source>
        <dbReference type="EMBL" id="QLD13204.1"/>
    </source>
</evidence>
<dbReference type="InterPro" id="IPR005135">
    <property type="entry name" value="Endo/exonuclease/phosphatase"/>
</dbReference>
<dbReference type="GO" id="GO:0004519">
    <property type="term" value="F:endonuclease activity"/>
    <property type="evidence" value="ECO:0007669"/>
    <property type="project" value="UniProtKB-KW"/>
</dbReference>
<dbReference type="Proteomes" id="UP000509638">
    <property type="component" value="Chromosome"/>
</dbReference>
<evidence type="ECO:0000313" key="3">
    <source>
        <dbReference type="Proteomes" id="UP000509638"/>
    </source>
</evidence>
<organism evidence="2 3">
    <name type="scientific">Microbacterium oleivorans</name>
    <dbReference type="NCBI Taxonomy" id="273677"/>
    <lineage>
        <taxon>Bacteria</taxon>
        <taxon>Bacillati</taxon>
        <taxon>Actinomycetota</taxon>
        <taxon>Actinomycetes</taxon>
        <taxon>Micrococcales</taxon>
        <taxon>Microbacteriaceae</taxon>
        <taxon>Microbacterium</taxon>
    </lineage>
</organism>
<dbReference type="PANTHER" id="PTHR12121">
    <property type="entry name" value="CARBON CATABOLITE REPRESSOR PROTEIN 4"/>
    <property type="match status" value="1"/>
</dbReference>
<feature type="domain" description="Endonuclease/exonuclease/phosphatase" evidence="1">
    <location>
        <begin position="27"/>
        <end position="271"/>
    </location>
</feature>
<keyword evidence="2" id="KW-0255">Endonuclease</keyword>
<evidence type="ECO:0000259" key="1">
    <source>
        <dbReference type="Pfam" id="PF03372"/>
    </source>
</evidence>
<sequence length="285" mass="30776">MDPDAAVRPLFPASTSTATTATDLHVASWNIRRRIDGPTWPPNDRWRVRAPRVAAVLRADPPAILGTQEAMPDQADLVRRALGDSYRFAGHGRNADGRGEGCPIFFDAARLRLTGHAQLALSETPAVPGSTSWGNPVPRIVVRAEFRDRVTGASLTVFNTHLDVFSARSRLRSAWLIHDLVAEASGPVVVMGDMNAGPGSAPLAALLSGDLVDAWQAADERTTPLWDTYAGYHEPRVRRGPIDWLAVTRDVRVRRAAVDARTVGGAAPSDHLGLHVLLALDEETS</sequence>
<reference evidence="2 3" key="1">
    <citation type="submission" date="2020-06" db="EMBL/GenBank/DDBJ databases">
        <authorList>
            <person name="Jo H."/>
        </authorList>
    </citation>
    <scope>NUCLEOTIDE SEQUENCE [LARGE SCALE GENOMIC DNA]</scope>
    <source>
        <strain evidence="2 3">I46</strain>
    </source>
</reference>
<dbReference type="InterPro" id="IPR050410">
    <property type="entry name" value="CCR4/nocturin_mRNA_transcr"/>
</dbReference>
<dbReference type="Gene3D" id="3.60.10.10">
    <property type="entry name" value="Endonuclease/exonuclease/phosphatase"/>
    <property type="match status" value="1"/>
</dbReference>
<dbReference type="SUPFAM" id="SSF56219">
    <property type="entry name" value="DNase I-like"/>
    <property type="match status" value="1"/>
</dbReference>
<dbReference type="GO" id="GO:0000175">
    <property type="term" value="F:3'-5'-RNA exonuclease activity"/>
    <property type="evidence" value="ECO:0007669"/>
    <property type="project" value="TreeGrafter"/>
</dbReference>
<dbReference type="AlphaFoldDB" id="A0A7D5EZB7"/>
<proteinExistence type="predicted"/>
<dbReference type="InterPro" id="IPR036691">
    <property type="entry name" value="Endo/exonu/phosph_ase_sf"/>
</dbReference>
<dbReference type="EMBL" id="CP058316">
    <property type="protein sequence ID" value="QLD13204.1"/>
    <property type="molecule type" value="Genomic_DNA"/>
</dbReference>
<protein>
    <submittedName>
        <fullName evidence="2">Endonuclease/exonuclease/phosphatase family protein</fullName>
    </submittedName>
</protein>
<name>A0A7D5EZB7_9MICO</name>
<dbReference type="PANTHER" id="PTHR12121:SF36">
    <property type="entry name" value="ENDONUCLEASE_EXONUCLEASE_PHOSPHATASE DOMAIN-CONTAINING PROTEIN"/>
    <property type="match status" value="1"/>
</dbReference>
<gene>
    <name evidence="2" type="ORF">HW566_04585</name>
</gene>
<accession>A0A7D5EZB7</accession>
<dbReference type="Pfam" id="PF03372">
    <property type="entry name" value="Exo_endo_phos"/>
    <property type="match status" value="1"/>
</dbReference>
<keyword evidence="2" id="KW-0269">Exonuclease</keyword>
<dbReference type="CDD" id="cd09083">
    <property type="entry name" value="EEP-1"/>
    <property type="match status" value="1"/>
</dbReference>
<keyword evidence="2" id="KW-0540">Nuclease</keyword>
<keyword evidence="2" id="KW-0378">Hydrolase</keyword>